<dbReference type="EMBL" id="LR727760">
    <property type="protein sequence ID" value="VWO99593.1"/>
    <property type="molecule type" value="Genomic_DNA"/>
</dbReference>
<dbReference type="PRINTS" id="PR00320">
    <property type="entry name" value="GPROTEINBRPT"/>
</dbReference>
<dbReference type="PANTHER" id="PTHR19848">
    <property type="entry name" value="WD40 REPEAT PROTEIN"/>
    <property type="match status" value="1"/>
</dbReference>
<evidence type="ECO:0000313" key="5">
    <source>
        <dbReference type="EMBL" id="VWO99593.1"/>
    </source>
</evidence>
<dbReference type="Gene3D" id="2.130.10.10">
    <property type="entry name" value="YVTN repeat-like/Quinoprotein amine dehydrogenase"/>
    <property type="match status" value="3"/>
</dbReference>
<dbReference type="PROSITE" id="PS50082">
    <property type="entry name" value="WD_REPEATS_2"/>
    <property type="match status" value="8"/>
</dbReference>
<feature type="repeat" description="WD" evidence="3">
    <location>
        <begin position="254"/>
        <end position="295"/>
    </location>
</feature>
<protein>
    <submittedName>
        <fullName evidence="5">Cercosporin MFS transporter CTB4 (Cercosporin toxin biosynthesis cluster protein 4)</fullName>
    </submittedName>
</protein>
<feature type="repeat" description="WD" evidence="3">
    <location>
        <begin position="430"/>
        <end position="471"/>
    </location>
</feature>
<gene>
    <name evidence="5" type="primary">A0ST42</name>
</gene>
<feature type="repeat" description="WD" evidence="3">
    <location>
        <begin position="472"/>
        <end position="513"/>
    </location>
</feature>
<dbReference type="SUPFAM" id="SSF50978">
    <property type="entry name" value="WD40 repeat-like"/>
    <property type="match status" value="2"/>
</dbReference>
<proteinExistence type="predicted"/>
<feature type="compositionally biased region" description="Basic and acidic residues" evidence="4">
    <location>
        <begin position="239"/>
        <end position="249"/>
    </location>
</feature>
<feature type="compositionally biased region" description="Basic and acidic residues" evidence="4">
    <location>
        <begin position="25"/>
        <end position="51"/>
    </location>
</feature>
<dbReference type="InterPro" id="IPR015943">
    <property type="entry name" value="WD40/YVTN_repeat-like_dom_sf"/>
</dbReference>
<name>A0A5K1K160_9APHY</name>
<feature type="repeat" description="WD" evidence="3">
    <location>
        <begin position="385"/>
        <end position="416"/>
    </location>
</feature>
<evidence type="ECO:0000256" key="4">
    <source>
        <dbReference type="SAM" id="MobiDB-lite"/>
    </source>
</evidence>
<dbReference type="InterPro" id="IPR019775">
    <property type="entry name" value="WD40_repeat_CS"/>
</dbReference>
<dbReference type="AlphaFoldDB" id="A0A5K1K160"/>
<feature type="region of interest" description="Disordered" evidence="4">
    <location>
        <begin position="18"/>
        <end position="69"/>
    </location>
</feature>
<evidence type="ECO:0000256" key="3">
    <source>
        <dbReference type="PROSITE-ProRule" id="PRU00221"/>
    </source>
</evidence>
<sequence length="592" mass="63910">MPPSPFELDERGVETLSIHYNSESVGKRKDKDEEAVDDEHAHQDKRMRSYEDCYPSNHPQAYDGRAPSGSGFSNGATGVPSCYPLALQYPQEAQYLQGMRDQMGIECAYIMQEPSVLYQQTMDHGCDMTYPSMSTSAYGLQHTTMSAGYDVPPTCVPSAMPWDMPPPPPTDFSQLIHGGADLSYVRSNDSYPDGHNENVEDGNETDGNDVMDDADADEGPDTGEDSNRNDNDEEEMEDPSDKAKGKRPEWGAPTSVHEGSVSALVYSADGRHLASGSEDATIIIWDALNKNARYRVPLHGDVGHTTDTVYALAFSRDNMHLVSASYDEEVIIWTVANGRGHLRLSPGCTICALAYTPDGKYLVGGAGDGTLHLWDAQTYELARTLTAHETAITFILFSPDGCFMATGGTESVCCVWRTADLLDGTPLCVLEGHRGMVCAAAFAPDGRRIATASDDSSSRIWNTRTGEALVLMHEHAGPVWTVVFSPDGRRVASGSSDATVKICDSYTGERVRELGGQDGMVNAVAFSPDGRLVASAASDSTVRLWDAADGAHRKTCNEHDDNVTSVMFASDGSTLASGSHDGTVRIRVLMAA</sequence>
<dbReference type="PANTHER" id="PTHR19848:SF8">
    <property type="entry name" value="F-BOX AND WD REPEAT DOMAIN CONTAINING 7"/>
    <property type="match status" value="1"/>
</dbReference>
<evidence type="ECO:0000256" key="1">
    <source>
        <dbReference type="ARBA" id="ARBA00022574"/>
    </source>
</evidence>
<dbReference type="InterPro" id="IPR001680">
    <property type="entry name" value="WD40_rpt"/>
</dbReference>
<feature type="repeat" description="WD" evidence="3">
    <location>
        <begin position="302"/>
        <end position="343"/>
    </location>
</feature>
<dbReference type="CDD" id="cd00200">
    <property type="entry name" value="WD40"/>
    <property type="match status" value="1"/>
</dbReference>
<dbReference type="PROSITE" id="PS00678">
    <property type="entry name" value="WD_REPEATS_1"/>
    <property type="match status" value="2"/>
</dbReference>
<feature type="compositionally biased region" description="Acidic residues" evidence="4">
    <location>
        <begin position="199"/>
        <end position="224"/>
    </location>
</feature>
<accession>A0A5K1K160</accession>
<evidence type="ECO:0000256" key="2">
    <source>
        <dbReference type="ARBA" id="ARBA00022737"/>
    </source>
</evidence>
<keyword evidence="1 3" id="KW-0853">WD repeat</keyword>
<keyword evidence="2" id="KW-0677">Repeat</keyword>
<reference evidence="5" key="1">
    <citation type="submission" date="2019-10" db="EMBL/GenBank/DDBJ databases">
        <authorList>
            <person name="Nor Muhammad N."/>
        </authorList>
    </citation>
    <scope>NUCLEOTIDE SEQUENCE</scope>
</reference>
<feature type="region of interest" description="Disordered" evidence="4">
    <location>
        <begin position="183"/>
        <end position="256"/>
    </location>
</feature>
<feature type="repeat" description="WD" evidence="3">
    <location>
        <begin position="556"/>
        <end position="586"/>
    </location>
</feature>
<dbReference type="InterPro" id="IPR036322">
    <property type="entry name" value="WD40_repeat_dom_sf"/>
</dbReference>
<feature type="repeat" description="WD" evidence="3">
    <location>
        <begin position="350"/>
        <end position="384"/>
    </location>
</feature>
<dbReference type="SMART" id="SM00320">
    <property type="entry name" value="WD40"/>
    <property type="match status" value="8"/>
</dbReference>
<dbReference type="Pfam" id="PF00400">
    <property type="entry name" value="WD40"/>
    <property type="match status" value="8"/>
</dbReference>
<feature type="repeat" description="WD" evidence="3">
    <location>
        <begin position="514"/>
        <end position="555"/>
    </location>
</feature>
<dbReference type="PROSITE" id="PS50294">
    <property type="entry name" value="WD_REPEATS_REGION"/>
    <property type="match status" value="6"/>
</dbReference>
<organism evidence="5">
    <name type="scientific">Ganoderma boninense</name>
    <dbReference type="NCBI Taxonomy" id="34458"/>
    <lineage>
        <taxon>Eukaryota</taxon>
        <taxon>Fungi</taxon>
        <taxon>Dikarya</taxon>
        <taxon>Basidiomycota</taxon>
        <taxon>Agaricomycotina</taxon>
        <taxon>Agaricomycetes</taxon>
        <taxon>Polyporales</taxon>
        <taxon>Polyporaceae</taxon>
        <taxon>Ganoderma</taxon>
    </lineage>
</organism>
<dbReference type="InterPro" id="IPR020472">
    <property type="entry name" value="WD40_PAC1"/>
</dbReference>